<dbReference type="GO" id="GO:0005737">
    <property type="term" value="C:cytoplasm"/>
    <property type="evidence" value="ECO:0007669"/>
    <property type="project" value="InterPro"/>
</dbReference>
<accession>A0A2Z4UEC0</accession>
<keyword evidence="3" id="KW-1185">Reference proteome</keyword>
<dbReference type="OrthoDB" id="1974216at2"/>
<dbReference type="Pfam" id="PF08769">
    <property type="entry name" value="Spo0A_C"/>
    <property type="match status" value="1"/>
</dbReference>
<dbReference type="Proteomes" id="UP000250003">
    <property type="component" value="Chromosome"/>
</dbReference>
<dbReference type="InterPro" id="IPR036388">
    <property type="entry name" value="WH-like_DNA-bd_sf"/>
</dbReference>
<dbReference type="EMBL" id="CP030280">
    <property type="protein sequence ID" value="AWY99269.1"/>
    <property type="molecule type" value="Genomic_DNA"/>
</dbReference>
<organism evidence="2 3">
    <name type="scientific">Blautia argi</name>
    <dbReference type="NCBI Taxonomy" id="1912897"/>
    <lineage>
        <taxon>Bacteria</taxon>
        <taxon>Bacillati</taxon>
        <taxon>Bacillota</taxon>
        <taxon>Clostridia</taxon>
        <taxon>Lachnospirales</taxon>
        <taxon>Lachnospiraceae</taxon>
        <taxon>Blautia</taxon>
    </lineage>
</organism>
<dbReference type="Gene3D" id="1.10.10.10">
    <property type="entry name" value="Winged helix-like DNA-binding domain superfamily/Winged helix DNA-binding domain"/>
    <property type="match status" value="1"/>
</dbReference>
<dbReference type="GO" id="GO:0003700">
    <property type="term" value="F:DNA-binding transcription factor activity"/>
    <property type="evidence" value="ECO:0007669"/>
    <property type="project" value="InterPro"/>
</dbReference>
<dbReference type="AlphaFoldDB" id="A0A2Z4UEC0"/>
<gene>
    <name evidence="2" type="ORF">DQQ01_15365</name>
</gene>
<dbReference type="GO" id="GO:0005509">
    <property type="term" value="F:calcium ion binding"/>
    <property type="evidence" value="ECO:0007669"/>
    <property type="project" value="InterPro"/>
</dbReference>
<protein>
    <recommendedName>
        <fullName evidence="1">Sporulation initiation factor Spo0A C-terminal domain-containing protein</fullName>
    </recommendedName>
</protein>
<dbReference type="InterPro" id="IPR014879">
    <property type="entry name" value="Spo0A_C"/>
</dbReference>
<proteinExistence type="predicted"/>
<dbReference type="InterPro" id="IPR016032">
    <property type="entry name" value="Sig_transdc_resp-reg_C-effctor"/>
</dbReference>
<dbReference type="RefSeq" id="WP_111920710.1">
    <property type="nucleotide sequence ID" value="NZ_CAUWHR010000015.1"/>
</dbReference>
<evidence type="ECO:0000313" key="2">
    <source>
        <dbReference type="EMBL" id="AWY99269.1"/>
    </source>
</evidence>
<evidence type="ECO:0000313" key="3">
    <source>
        <dbReference type="Proteomes" id="UP000250003"/>
    </source>
</evidence>
<dbReference type="GO" id="GO:0003677">
    <property type="term" value="F:DNA binding"/>
    <property type="evidence" value="ECO:0007669"/>
    <property type="project" value="InterPro"/>
</dbReference>
<feature type="domain" description="Sporulation initiation factor Spo0A C-terminal" evidence="1">
    <location>
        <begin position="5"/>
        <end position="99"/>
    </location>
</feature>
<dbReference type="GO" id="GO:0042173">
    <property type="term" value="P:regulation of sporulation resulting in formation of a cellular spore"/>
    <property type="evidence" value="ECO:0007669"/>
    <property type="project" value="InterPro"/>
</dbReference>
<name>A0A2Z4UEC0_9FIRM</name>
<sequence length="167" mass="19148">MRNDIVDILLELGIPAGVKGFTYIHDALELFDTDTYYSSGKICSLYADIALKRGTTPSSVERAIRHAFETVTTKGNREVVEQYLDLVNTQNSNLLRTLYFRLKQRRNQQQPQIAPEHPCNAQNCIYKKQIYQEAVDKISTEMGSYLFKLIESTKNNPEVLQQLLELS</sequence>
<dbReference type="KEGG" id="blau:DQQ01_15365"/>
<dbReference type="SUPFAM" id="SSF46894">
    <property type="entry name" value="C-terminal effector domain of the bipartite response regulators"/>
    <property type="match status" value="1"/>
</dbReference>
<reference evidence="3" key="1">
    <citation type="submission" date="2018-06" db="EMBL/GenBank/DDBJ databases">
        <title>Description of Blautia argi sp. nov., a new anaerobic isolated from dog feces.</title>
        <authorList>
            <person name="Chang Y.-H."/>
            <person name="Paek J."/>
            <person name="Shin Y."/>
        </authorList>
    </citation>
    <scope>NUCLEOTIDE SEQUENCE [LARGE SCALE GENOMIC DNA]</scope>
    <source>
        <strain evidence="3">KCTC 15426</strain>
    </source>
</reference>
<evidence type="ECO:0000259" key="1">
    <source>
        <dbReference type="Pfam" id="PF08769"/>
    </source>
</evidence>